<feature type="compositionally biased region" description="Basic and acidic residues" evidence="1">
    <location>
        <begin position="238"/>
        <end position="257"/>
    </location>
</feature>
<evidence type="ECO:0000313" key="4">
    <source>
        <dbReference type="Proteomes" id="UP000060016"/>
    </source>
</evidence>
<dbReference type="InterPro" id="IPR022435">
    <property type="entry name" value="Surface-anchored_actinobac"/>
</dbReference>
<evidence type="ECO:0000313" key="3">
    <source>
        <dbReference type="EMBL" id="AKV59940.1"/>
    </source>
</evidence>
<keyword evidence="2" id="KW-0812">Transmembrane</keyword>
<organism evidence="3 4">
    <name type="scientific">Corynebacterium riegelii</name>
    <dbReference type="NCBI Taxonomy" id="156976"/>
    <lineage>
        <taxon>Bacteria</taxon>
        <taxon>Bacillati</taxon>
        <taxon>Actinomycetota</taxon>
        <taxon>Actinomycetes</taxon>
        <taxon>Mycobacteriales</taxon>
        <taxon>Corynebacteriaceae</taxon>
        <taxon>Corynebacterium</taxon>
    </lineage>
</organism>
<dbReference type="AlphaFoldDB" id="A0A0K1RES7"/>
<dbReference type="InterPro" id="IPR022395">
    <property type="entry name" value="CHP03773_ABC_transptr-like"/>
</dbReference>
<name>A0A0K1RES7_9CORY</name>
<sequence>MRTVPNKVKALWLVPVIAVVLAMVCIAAFPAGVAKADTQRFDRGHIDAFNVTVNGGDLTLDLQEDVTGSHVRRQPESVELIVGEAAYTEETANVAEIATAGYLLPQTQRSDLLWPGWDTQGVREGGFGRVDLEFLEVTGPGEVYLFQTGSFGSFQSVLDGGQAKLGSGARIVQEEPSHVHANWLFRQPGVYTMRVVAKADGVESNQAVYTWRVGDGAATASTNAEVENRASEPAPEAPKQEAPKQEAPKQEAPKQEPKQQPQQQAPKCTATLRPMIKDDRNVPATWTRPEDLVFGLGQAAEVDLPQAVGPVPAGKAWMIGATQQDNVPWLGANTQHESLIANTTGEVAWEVTGFDGPGSMVVFTQGGLGQVVGEQWFSASNGKLEGRHTIPANSHVHPNWVFSASGSYRVKIRQTATTKAGEAVSGEAVLTFNVGTPGNADSGHFDFGSVFDPEGTCAAAAGQNSGNNNGNTTETRPDALAETGTTVMTVPFAILGLGILVFGGGMMCLDTALRRRLLGTFGVGQ</sequence>
<dbReference type="NCBIfam" id="TIGR03773">
    <property type="entry name" value="anch_rpt_wall"/>
    <property type="match status" value="1"/>
</dbReference>
<dbReference type="STRING" id="156976.AK829_08285"/>
<dbReference type="EMBL" id="CP012342">
    <property type="protein sequence ID" value="AKV59940.1"/>
    <property type="molecule type" value="Genomic_DNA"/>
</dbReference>
<feature type="transmembrane region" description="Helical" evidence="2">
    <location>
        <begin position="490"/>
        <end position="509"/>
    </location>
</feature>
<protein>
    <recommendedName>
        <fullName evidence="5">Cell surface protein</fullName>
    </recommendedName>
</protein>
<evidence type="ECO:0008006" key="5">
    <source>
        <dbReference type="Google" id="ProtNLM"/>
    </source>
</evidence>
<evidence type="ECO:0000256" key="2">
    <source>
        <dbReference type="SAM" id="Phobius"/>
    </source>
</evidence>
<evidence type="ECO:0000256" key="1">
    <source>
        <dbReference type="SAM" id="MobiDB-lite"/>
    </source>
</evidence>
<dbReference type="NCBIfam" id="TIGR03769">
    <property type="entry name" value="P_ac_wall_RPT"/>
    <property type="match status" value="2"/>
</dbReference>
<keyword evidence="2" id="KW-1133">Transmembrane helix</keyword>
<dbReference type="Proteomes" id="UP000060016">
    <property type="component" value="Chromosome"/>
</dbReference>
<dbReference type="NCBIfam" id="NF038134">
    <property type="entry name" value="choice_anch_M"/>
    <property type="match status" value="2"/>
</dbReference>
<proteinExistence type="predicted"/>
<dbReference type="KEGG" id="crie:AK829_08285"/>
<accession>A0A0K1RES7</accession>
<feature type="region of interest" description="Disordered" evidence="1">
    <location>
        <begin position="220"/>
        <end position="267"/>
    </location>
</feature>
<keyword evidence="2" id="KW-0472">Membrane</keyword>
<keyword evidence="4" id="KW-1185">Reference proteome</keyword>
<dbReference type="PATRIC" id="fig|156976.3.peg.1659"/>
<gene>
    <name evidence="3" type="ORF">AK829_08285</name>
</gene>
<feature type="compositionally biased region" description="Low complexity" evidence="1">
    <location>
        <begin position="258"/>
        <end position="267"/>
    </location>
</feature>
<reference evidence="3 4" key="1">
    <citation type="submission" date="2015-08" db="EMBL/GenBank/DDBJ databases">
        <authorList>
            <person name="Babu N.S."/>
            <person name="Beckwith C.J."/>
            <person name="Beseler K.G."/>
            <person name="Brison A."/>
            <person name="Carone J.V."/>
            <person name="Caskin T.P."/>
            <person name="Diamond M."/>
            <person name="Durham M.E."/>
            <person name="Foxe J.M."/>
            <person name="Go M."/>
            <person name="Henderson B.A."/>
            <person name="Jones I.B."/>
            <person name="McGettigan J.A."/>
            <person name="Micheletti S.J."/>
            <person name="Nasrallah M.E."/>
            <person name="Ortiz D."/>
            <person name="Piller C.R."/>
            <person name="Privatt S.R."/>
            <person name="Schneider S.L."/>
            <person name="Sharp S."/>
            <person name="Smith T.C."/>
            <person name="Stanton J.D."/>
            <person name="Ullery H.E."/>
            <person name="Wilson R.J."/>
            <person name="Serrano M.G."/>
            <person name="Buck G."/>
            <person name="Lee V."/>
            <person name="Wang Y."/>
            <person name="Carvalho R."/>
            <person name="Voegtly L."/>
            <person name="Shi R."/>
            <person name="Duckworth R."/>
            <person name="Johnson A."/>
            <person name="Loviza R."/>
            <person name="Walstead R."/>
            <person name="Shah Z."/>
            <person name="Kiflezghi M."/>
            <person name="Wade K."/>
            <person name="Ball S.L."/>
            <person name="Bradley K.W."/>
            <person name="Asai D.J."/>
            <person name="Bowman C.A."/>
            <person name="Russell D.A."/>
            <person name="Pope W.H."/>
            <person name="Jacobs-Sera D."/>
            <person name="Hendrix R.W."/>
            <person name="Hatfull G.F."/>
        </authorList>
    </citation>
    <scope>NUCLEOTIDE SEQUENCE [LARGE SCALE GENOMIC DNA]</scope>
    <source>
        <strain evidence="3 4">PUDD_83A45</strain>
    </source>
</reference>